<dbReference type="PANTHER" id="PTHR10635">
    <property type="entry name" value="COATOMER SUBUNIT BETA"/>
    <property type="match status" value="1"/>
</dbReference>
<accession>A0A8E0VFG7</accession>
<protein>
    <submittedName>
        <fullName evidence="1">Coatomer subunit beta</fullName>
    </submittedName>
</protein>
<name>A0A8E0VFG7_9TREM</name>
<evidence type="ECO:0000313" key="1">
    <source>
        <dbReference type="EMBL" id="KAA0184986.1"/>
    </source>
</evidence>
<comment type="caution">
    <text evidence="1">The sequence shown here is derived from an EMBL/GenBank/DDBJ whole genome shotgun (WGS) entry which is preliminary data.</text>
</comment>
<dbReference type="PANTHER" id="PTHR10635:SF0">
    <property type="entry name" value="COATOMER SUBUNIT BETA"/>
    <property type="match status" value="1"/>
</dbReference>
<dbReference type="EMBL" id="LUCM01010784">
    <property type="protein sequence ID" value="KAA0184986.1"/>
    <property type="molecule type" value="Genomic_DNA"/>
</dbReference>
<reference evidence="1" key="1">
    <citation type="submission" date="2019-05" db="EMBL/GenBank/DDBJ databases">
        <title>Annotation for the trematode Fasciolopsis buski.</title>
        <authorList>
            <person name="Choi Y.-J."/>
        </authorList>
    </citation>
    <scope>NUCLEOTIDE SEQUENCE</scope>
    <source>
        <strain evidence="1">HT</strain>
        <tissue evidence="1">Whole worm</tissue>
    </source>
</reference>
<dbReference type="Gene3D" id="1.25.10.10">
    <property type="entry name" value="Leucine-rich Repeat Variant"/>
    <property type="match status" value="1"/>
</dbReference>
<dbReference type="GO" id="GO:0030126">
    <property type="term" value="C:COPI vesicle coat"/>
    <property type="evidence" value="ECO:0007669"/>
    <property type="project" value="TreeGrafter"/>
</dbReference>
<dbReference type="OrthoDB" id="10261439at2759"/>
<organism evidence="1 2">
    <name type="scientific">Fasciolopsis buskii</name>
    <dbReference type="NCBI Taxonomy" id="27845"/>
    <lineage>
        <taxon>Eukaryota</taxon>
        <taxon>Metazoa</taxon>
        <taxon>Spiralia</taxon>
        <taxon>Lophotrochozoa</taxon>
        <taxon>Platyhelminthes</taxon>
        <taxon>Trematoda</taxon>
        <taxon>Digenea</taxon>
        <taxon>Plagiorchiida</taxon>
        <taxon>Echinostomata</taxon>
        <taxon>Echinostomatoidea</taxon>
        <taxon>Fasciolidae</taxon>
        <taxon>Fasciolopsis</taxon>
    </lineage>
</organism>
<dbReference type="InterPro" id="IPR016460">
    <property type="entry name" value="COPB1"/>
</dbReference>
<dbReference type="AlphaFoldDB" id="A0A8E0VFG7"/>
<feature type="non-terminal residue" evidence="1">
    <location>
        <position position="1"/>
    </location>
</feature>
<dbReference type="InterPro" id="IPR011989">
    <property type="entry name" value="ARM-like"/>
</dbReference>
<dbReference type="Proteomes" id="UP000728185">
    <property type="component" value="Unassembled WGS sequence"/>
</dbReference>
<evidence type="ECO:0000313" key="2">
    <source>
        <dbReference type="Proteomes" id="UP000728185"/>
    </source>
</evidence>
<dbReference type="GO" id="GO:0006888">
    <property type="term" value="P:endoplasmic reticulum to Golgi vesicle-mediated transport"/>
    <property type="evidence" value="ECO:0007669"/>
    <property type="project" value="TreeGrafter"/>
</dbReference>
<dbReference type="GO" id="GO:0006886">
    <property type="term" value="P:intracellular protein transport"/>
    <property type="evidence" value="ECO:0007669"/>
    <property type="project" value="InterPro"/>
</dbReference>
<gene>
    <name evidence="1" type="ORF">FBUS_11668</name>
</gene>
<sequence length="181" mass="20505">ILTYEEIGDSKAAVEACRFIREVLHRFPQRKSEVLEKLMQVFPNIVGQETLRHVLWIFGEFCASLEEINTCVTLIRQVIGDLPLVDEELRRQAKESDENQEGISALLSSDVSVGPTPAQRVTADGTYITQTALTSSEFSISEFEWIGYGHDTIRKTSREEQMFSKIPTQALTPCKTIIIRK</sequence>
<dbReference type="GO" id="GO:0006891">
    <property type="term" value="P:intra-Golgi vesicle-mediated transport"/>
    <property type="evidence" value="ECO:0007669"/>
    <property type="project" value="TreeGrafter"/>
</dbReference>
<keyword evidence="2" id="KW-1185">Reference proteome</keyword>
<proteinExistence type="predicted"/>